<comment type="caution">
    <text evidence="2">The sequence shown here is derived from an EMBL/GenBank/DDBJ whole genome shotgun (WGS) entry which is preliminary data.</text>
</comment>
<dbReference type="Proteomes" id="UP000467560">
    <property type="component" value="Unassembled WGS sequence"/>
</dbReference>
<gene>
    <name evidence="2" type="ORF">GEZ89_01515</name>
</gene>
<dbReference type="AlphaFoldDB" id="A0A7X1RK97"/>
<proteinExistence type="predicted"/>
<reference evidence="2 3" key="1">
    <citation type="submission" date="2019-10" db="EMBL/GenBank/DDBJ databases">
        <title>Streptococcus mitis of the oral and urogenital tracts.</title>
        <authorList>
            <person name="Price T."/>
            <person name="Mores C.R."/>
            <person name="Putonti C."/>
            <person name="Wolfe A.J."/>
        </authorList>
    </citation>
    <scope>NUCLEOTIDE SEQUENCE [LARGE SCALE GENOMIC DNA]</scope>
    <source>
        <strain evidence="2 3">SM16</strain>
    </source>
</reference>
<sequence length="116" mass="13275">MEGYLLMNNSDFGGFMVSNNVINGYPIQYTYREKSSISQLNGWTILSSIDDEEYISNPDNFTILGVTSIVQIAPVLLEIFPAKYGTDLFWLYDDNVHIGFYDLKSEREVTITEILQ</sequence>
<evidence type="ECO:0000313" key="2">
    <source>
        <dbReference type="EMBL" id="MQQ51667.1"/>
    </source>
</evidence>
<feature type="domain" description="Immunity protein Imm33" evidence="1">
    <location>
        <begin position="16"/>
        <end position="88"/>
    </location>
</feature>
<evidence type="ECO:0000259" key="1">
    <source>
        <dbReference type="Pfam" id="PF09951"/>
    </source>
</evidence>
<name>A0A7X1RK97_STRMT</name>
<accession>A0A7X1RK97</accession>
<evidence type="ECO:0000313" key="3">
    <source>
        <dbReference type="Proteomes" id="UP000467560"/>
    </source>
</evidence>
<organism evidence="2 3">
    <name type="scientific">Streptococcus mitis</name>
    <dbReference type="NCBI Taxonomy" id="28037"/>
    <lineage>
        <taxon>Bacteria</taxon>
        <taxon>Bacillati</taxon>
        <taxon>Bacillota</taxon>
        <taxon>Bacilli</taxon>
        <taxon>Lactobacillales</taxon>
        <taxon>Streptococcaceae</taxon>
        <taxon>Streptococcus</taxon>
        <taxon>Streptococcus mitis group</taxon>
    </lineage>
</organism>
<dbReference type="InterPro" id="IPR018689">
    <property type="entry name" value="Imm33_dom"/>
</dbReference>
<protein>
    <submittedName>
        <fullName evidence="2">DUF2185 domain-containing protein</fullName>
    </submittedName>
</protein>
<dbReference type="Pfam" id="PF09951">
    <property type="entry name" value="Imm33"/>
    <property type="match status" value="1"/>
</dbReference>
<dbReference type="EMBL" id="WIJK01000003">
    <property type="protein sequence ID" value="MQQ51667.1"/>
    <property type="molecule type" value="Genomic_DNA"/>
</dbReference>